<keyword evidence="3" id="KW-0067">ATP-binding</keyword>
<dbReference type="Proteomes" id="UP001257627">
    <property type="component" value="Unassembled WGS sequence"/>
</dbReference>
<evidence type="ECO:0000256" key="5">
    <source>
        <dbReference type="ARBA" id="ARBA00023186"/>
    </source>
</evidence>
<dbReference type="PROSITE" id="PS00297">
    <property type="entry name" value="HSP70_1"/>
    <property type="match status" value="1"/>
</dbReference>
<organism evidence="7 8">
    <name type="scientific">Streptomyces mirabilis</name>
    <dbReference type="NCBI Taxonomy" id="68239"/>
    <lineage>
        <taxon>Bacteria</taxon>
        <taxon>Bacillati</taxon>
        <taxon>Actinomycetota</taxon>
        <taxon>Actinomycetes</taxon>
        <taxon>Kitasatosporales</taxon>
        <taxon>Streptomycetaceae</taxon>
        <taxon>Streptomyces</taxon>
    </lineage>
</organism>
<comment type="similarity">
    <text evidence="1">Belongs to the heat shock protein 70 family.</text>
</comment>
<evidence type="ECO:0000256" key="4">
    <source>
        <dbReference type="ARBA" id="ARBA00023016"/>
    </source>
</evidence>
<sequence length="82" mass="8887">MHRWPVNCRVRPAHREVGIDLGTTNSVVCVLEGGRPTVITNTEGVVRPSRSSSRADLGPQGALVSRTAREVAARPRSRRCLG</sequence>
<evidence type="ECO:0000256" key="3">
    <source>
        <dbReference type="ARBA" id="ARBA00022840"/>
    </source>
</evidence>
<feature type="compositionally biased region" description="Polar residues" evidence="6">
    <location>
        <begin position="45"/>
        <end position="54"/>
    </location>
</feature>
<feature type="region of interest" description="Disordered" evidence="6">
    <location>
        <begin position="45"/>
        <end position="82"/>
    </location>
</feature>
<dbReference type="Pfam" id="PF00012">
    <property type="entry name" value="HSP70"/>
    <property type="match status" value="1"/>
</dbReference>
<evidence type="ECO:0000313" key="8">
    <source>
        <dbReference type="Proteomes" id="UP001257627"/>
    </source>
</evidence>
<dbReference type="InterPro" id="IPR018181">
    <property type="entry name" value="Heat_shock_70_CS"/>
</dbReference>
<keyword evidence="5" id="KW-0143">Chaperone</keyword>
<dbReference type="EMBL" id="JARAKF010000002">
    <property type="protein sequence ID" value="MDU9001084.1"/>
    <property type="molecule type" value="Genomic_DNA"/>
</dbReference>
<reference evidence="7 8" key="1">
    <citation type="submission" date="2023-02" db="EMBL/GenBank/DDBJ databases">
        <authorList>
            <person name="Maleckis M."/>
        </authorList>
    </citation>
    <scope>NUCLEOTIDE SEQUENCE [LARGE SCALE GENOMIC DNA]</scope>
    <source>
        <strain evidence="7 8">P8-A2</strain>
    </source>
</reference>
<keyword evidence="4" id="KW-0346">Stress response</keyword>
<evidence type="ECO:0000256" key="2">
    <source>
        <dbReference type="ARBA" id="ARBA00022741"/>
    </source>
</evidence>
<proteinExistence type="inferred from homology"/>
<dbReference type="InterPro" id="IPR013126">
    <property type="entry name" value="Hsp_70_fam"/>
</dbReference>
<dbReference type="SUPFAM" id="SSF53067">
    <property type="entry name" value="Actin-like ATPase domain"/>
    <property type="match status" value="1"/>
</dbReference>
<evidence type="ECO:0000313" key="7">
    <source>
        <dbReference type="EMBL" id="MDU9001084.1"/>
    </source>
</evidence>
<protein>
    <submittedName>
        <fullName evidence="7">Hsp70 family protein</fullName>
    </submittedName>
</protein>
<accession>A0ABU3V4H0</accession>
<name>A0ABU3V4H0_9ACTN</name>
<comment type="caution">
    <text evidence="7">The sequence shown here is derived from an EMBL/GenBank/DDBJ whole genome shotgun (WGS) entry which is preliminary data.</text>
</comment>
<dbReference type="Gene3D" id="3.30.420.40">
    <property type="match status" value="1"/>
</dbReference>
<keyword evidence="8" id="KW-1185">Reference proteome</keyword>
<evidence type="ECO:0000256" key="6">
    <source>
        <dbReference type="SAM" id="MobiDB-lite"/>
    </source>
</evidence>
<gene>
    <name evidence="7" type="ORF">PU648_54295</name>
</gene>
<evidence type="ECO:0000256" key="1">
    <source>
        <dbReference type="ARBA" id="ARBA00007381"/>
    </source>
</evidence>
<keyword evidence="2" id="KW-0547">Nucleotide-binding</keyword>
<dbReference type="InterPro" id="IPR043129">
    <property type="entry name" value="ATPase_NBD"/>
</dbReference>